<evidence type="ECO:0000313" key="3">
    <source>
        <dbReference type="EMBL" id="KAK1374253.1"/>
    </source>
</evidence>
<feature type="compositionally biased region" description="Acidic residues" evidence="1">
    <location>
        <begin position="364"/>
        <end position="375"/>
    </location>
</feature>
<evidence type="ECO:0000313" key="4">
    <source>
        <dbReference type="Proteomes" id="UP001237642"/>
    </source>
</evidence>
<accession>A0AAD8MJE0</accession>
<dbReference type="Proteomes" id="UP001237642">
    <property type="component" value="Unassembled WGS sequence"/>
</dbReference>
<feature type="compositionally biased region" description="Polar residues" evidence="1">
    <location>
        <begin position="200"/>
        <end position="216"/>
    </location>
</feature>
<feature type="compositionally biased region" description="Polar residues" evidence="1">
    <location>
        <begin position="314"/>
        <end position="329"/>
    </location>
</feature>
<dbReference type="InterPro" id="IPR025452">
    <property type="entry name" value="DUF4218"/>
</dbReference>
<dbReference type="PANTHER" id="PTHR48258:SF8">
    <property type="entry name" value="DUF4216 DOMAIN-CONTAINING PROTEIN"/>
    <property type="match status" value="1"/>
</dbReference>
<feature type="region of interest" description="Disordered" evidence="1">
    <location>
        <begin position="273"/>
        <end position="375"/>
    </location>
</feature>
<sequence length="493" mass="55099">MGSGIATTLIVSNYPVILIKVDENSLQAGIVSVKGAFFRGLWGKVIDLGDIKRLQHEIVEILCSFEMIFIQAFFNIMVHLPVHLCKEVEYGGLTHVRCMFPIERYLGKLKSYVRNRIKPEASIAEGYLVEEYLTFCSRFLNNDEAGRSSKFCGKYEICRQNMDKKEIDSLIEEHRPLQQKNKKATQVLNNPRRSVRLNDLQVNSPRRSSRLNNQEANSHRRSPCGDAAQKVVDAIVNLNAARGKRKLDLCNPPNEYEEMGDTEDVVDNAAITEDEETRESESEGLPPPPPLTNYEKERMRTKKVLKTKLHGGPTTRSRSNPVTAPQKQASVKDVGKKKNAEKKAAVASGTARQPVDGEIVLPDIGDDEAEEGPSEGVDELLLQGKSHGPTWLIGRYSKPDKRSTSGPTDSQITDLTTKIRQEVVNEMEEKLKQKVQEEVDEKVNKKVRENLTWVLMKLGEANPSININLGELCATISSDNGNGTPITDVIHLS</sequence>
<dbReference type="EMBL" id="JAUIZM010000007">
    <property type="protein sequence ID" value="KAK1374253.1"/>
    <property type="molecule type" value="Genomic_DNA"/>
</dbReference>
<keyword evidence="4" id="KW-1185">Reference proteome</keyword>
<proteinExistence type="predicted"/>
<comment type="caution">
    <text evidence="3">The sequence shown here is derived from an EMBL/GenBank/DDBJ whole genome shotgun (WGS) entry which is preliminary data.</text>
</comment>
<gene>
    <name evidence="3" type="ORF">POM88_030446</name>
</gene>
<protein>
    <recommendedName>
        <fullName evidence="2">DUF4218 domain-containing protein</fullName>
    </recommendedName>
</protein>
<reference evidence="3" key="2">
    <citation type="submission" date="2023-05" db="EMBL/GenBank/DDBJ databases">
        <authorList>
            <person name="Schelkunov M.I."/>
        </authorList>
    </citation>
    <scope>NUCLEOTIDE SEQUENCE</scope>
    <source>
        <strain evidence="3">Hsosn_3</strain>
        <tissue evidence="3">Leaf</tissue>
    </source>
</reference>
<feature type="domain" description="DUF4218" evidence="2">
    <location>
        <begin position="43"/>
        <end position="145"/>
    </location>
</feature>
<dbReference type="AlphaFoldDB" id="A0AAD8MJE0"/>
<dbReference type="Pfam" id="PF13960">
    <property type="entry name" value="DUF4218"/>
    <property type="match status" value="1"/>
</dbReference>
<name>A0AAD8MJE0_9APIA</name>
<dbReference type="PANTHER" id="PTHR48258">
    <property type="entry name" value="DUF4218 DOMAIN-CONTAINING PROTEIN-RELATED"/>
    <property type="match status" value="1"/>
</dbReference>
<evidence type="ECO:0000256" key="1">
    <source>
        <dbReference type="SAM" id="MobiDB-lite"/>
    </source>
</evidence>
<feature type="compositionally biased region" description="Basic residues" evidence="1">
    <location>
        <begin position="299"/>
        <end position="309"/>
    </location>
</feature>
<feature type="region of interest" description="Disordered" evidence="1">
    <location>
        <begin position="175"/>
        <end position="226"/>
    </location>
</feature>
<organism evidence="3 4">
    <name type="scientific">Heracleum sosnowskyi</name>
    <dbReference type="NCBI Taxonomy" id="360622"/>
    <lineage>
        <taxon>Eukaryota</taxon>
        <taxon>Viridiplantae</taxon>
        <taxon>Streptophyta</taxon>
        <taxon>Embryophyta</taxon>
        <taxon>Tracheophyta</taxon>
        <taxon>Spermatophyta</taxon>
        <taxon>Magnoliopsida</taxon>
        <taxon>eudicotyledons</taxon>
        <taxon>Gunneridae</taxon>
        <taxon>Pentapetalae</taxon>
        <taxon>asterids</taxon>
        <taxon>campanulids</taxon>
        <taxon>Apiales</taxon>
        <taxon>Apiaceae</taxon>
        <taxon>Apioideae</taxon>
        <taxon>apioid superclade</taxon>
        <taxon>Tordylieae</taxon>
        <taxon>Tordyliinae</taxon>
        <taxon>Heracleum</taxon>
    </lineage>
</organism>
<evidence type="ECO:0000259" key="2">
    <source>
        <dbReference type="Pfam" id="PF13960"/>
    </source>
</evidence>
<feature type="compositionally biased region" description="Basic and acidic residues" evidence="1">
    <location>
        <begin position="333"/>
        <end position="344"/>
    </location>
</feature>
<reference evidence="3" key="1">
    <citation type="submission" date="2023-02" db="EMBL/GenBank/DDBJ databases">
        <title>Genome of toxic invasive species Heracleum sosnowskyi carries increased number of genes despite the absence of recent whole-genome duplications.</title>
        <authorList>
            <person name="Schelkunov M."/>
            <person name="Shtratnikova V."/>
            <person name="Makarenko M."/>
            <person name="Klepikova A."/>
            <person name="Omelchenko D."/>
            <person name="Novikova G."/>
            <person name="Obukhova E."/>
            <person name="Bogdanov V."/>
            <person name="Penin A."/>
            <person name="Logacheva M."/>
        </authorList>
    </citation>
    <scope>NUCLEOTIDE SEQUENCE</scope>
    <source>
        <strain evidence="3">Hsosn_3</strain>
        <tissue evidence="3">Leaf</tissue>
    </source>
</reference>